<keyword evidence="2" id="KW-0963">Cytoplasm</keyword>
<comment type="subunit">
    <text evidence="2">Interacts with ribosomal protein uL14 (rplN).</text>
</comment>
<dbReference type="PANTHER" id="PTHR21043:SF0">
    <property type="entry name" value="MITOCHONDRIAL ASSEMBLY OF RIBOSOMAL LARGE SUBUNIT PROTEIN 1"/>
    <property type="match status" value="1"/>
</dbReference>
<dbReference type="Pfam" id="PF02410">
    <property type="entry name" value="RsfS"/>
    <property type="match status" value="1"/>
</dbReference>
<evidence type="ECO:0000313" key="4">
    <source>
        <dbReference type="Proteomes" id="UP000240009"/>
    </source>
</evidence>
<dbReference type="SUPFAM" id="SSF81301">
    <property type="entry name" value="Nucleotidyltransferase"/>
    <property type="match status" value="1"/>
</dbReference>
<dbReference type="PANTHER" id="PTHR21043">
    <property type="entry name" value="IOJAP SUPERFAMILY ORTHOLOG"/>
    <property type="match status" value="1"/>
</dbReference>
<evidence type="ECO:0000256" key="2">
    <source>
        <dbReference type="HAMAP-Rule" id="MF_01477"/>
    </source>
</evidence>
<dbReference type="EMBL" id="PUIA01000017">
    <property type="protein sequence ID" value="PQO36903.1"/>
    <property type="molecule type" value="Genomic_DNA"/>
</dbReference>
<dbReference type="GO" id="GO:0005737">
    <property type="term" value="C:cytoplasm"/>
    <property type="evidence" value="ECO:0007669"/>
    <property type="project" value="UniProtKB-SubCell"/>
</dbReference>
<reference evidence="3 4" key="1">
    <citation type="submission" date="2018-02" db="EMBL/GenBank/DDBJ databases">
        <title>Comparative genomes isolates from brazilian mangrove.</title>
        <authorList>
            <person name="Araujo J.E."/>
            <person name="Taketani R.G."/>
            <person name="Silva M.C.P."/>
            <person name="Loureco M.V."/>
            <person name="Andreote F.D."/>
        </authorList>
    </citation>
    <scope>NUCLEOTIDE SEQUENCE [LARGE SCALE GENOMIC DNA]</scope>
    <source>
        <strain evidence="3 4">HEX-2 MGV</strain>
    </source>
</reference>
<dbReference type="GO" id="GO:0042256">
    <property type="term" value="P:cytosolic ribosome assembly"/>
    <property type="evidence" value="ECO:0007669"/>
    <property type="project" value="UniProtKB-UniRule"/>
</dbReference>
<comment type="function">
    <text evidence="2">Functions as a ribosomal silencing factor. Interacts with ribosomal protein uL14 (rplN), blocking formation of intersubunit bridge B8. Prevents association of the 30S and 50S ribosomal subunits and the formation of functional ribosomes, thus repressing translation.</text>
</comment>
<dbReference type="HAMAP" id="MF_01477">
    <property type="entry name" value="Iojap_RsfS"/>
    <property type="match status" value="1"/>
</dbReference>
<evidence type="ECO:0000313" key="3">
    <source>
        <dbReference type="EMBL" id="PQO36903.1"/>
    </source>
</evidence>
<keyword evidence="2" id="KW-0810">Translation regulation</keyword>
<proteinExistence type="inferred from homology"/>
<dbReference type="NCBIfam" id="TIGR00090">
    <property type="entry name" value="rsfS_iojap_ybeB"/>
    <property type="match status" value="1"/>
</dbReference>
<dbReference type="OrthoDB" id="9793681at2"/>
<dbReference type="GO" id="GO:0043023">
    <property type="term" value="F:ribosomal large subunit binding"/>
    <property type="evidence" value="ECO:0007669"/>
    <property type="project" value="TreeGrafter"/>
</dbReference>
<protein>
    <recommendedName>
        <fullName evidence="2">Ribosomal silencing factor RsfS</fullName>
    </recommendedName>
</protein>
<dbReference type="Proteomes" id="UP000240009">
    <property type="component" value="Unassembled WGS sequence"/>
</dbReference>
<dbReference type="InterPro" id="IPR004394">
    <property type="entry name" value="Iojap/RsfS/C7orf30"/>
</dbReference>
<dbReference type="GO" id="GO:0090071">
    <property type="term" value="P:negative regulation of ribosome biogenesis"/>
    <property type="evidence" value="ECO:0007669"/>
    <property type="project" value="UniProtKB-UniRule"/>
</dbReference>
<keyword evidence="2" id="KW-0678">Repressor</keyword>
<organism evidence="3 4">
    <name type="scientific">Blastopirellula marina</name>
    <dbReference type="NCBI Taxonomy" id="124"/>
    <lineage>
        <taxon>Bacteria</taxon>
        <taxon>Pseudomonadati</taxon>
        <taxon>Planctomycetota</taxon>
        <taxon>Planctomycetia</taxon>
        <taxon>Pirellulales</taxon>
        <taxon>Pirellulaceae</taxon>
        <taxon>Blastopirellula</taxon>
    </lineage>
</organism>
<gene>
    <name evidence="2 3" type="primary">rsfS</name>
    <name evidence="3" type="ORF">C5Y96_06995</name>
</gene>
<dbReference type="InterPro" id="IPR043519">
    <property type="entry name" value="NT_sf"/>
</dbReference>
<dbReference type="GO" id="GO:0017148">
    <property type="term" value="P:negative regulation of translation"/>
    <property type="evidence" value="ECO:0007669"/>
    <property type="project" value="UniProtKB-UniRule"/>
</dbReference>
<sequence length="168" mass="19278">MAIFKRQRWLSAENVGSQPANIHLLKSPYTRVTESDKPEATSENDNNASFELAKAAAQVIEDNNGRDICILDMRHLTPIFDFFVIGTGGSRRQLHAMSEEIDDKLEKDLGDRRMGREGYDESRWILLDYGTVVCHLFDEETREYFQLEQLWADAKKIDLTGILRNPGE</sequence>
<accession>A0A2S8FXL4</accession>
<evidence type="ECO:0000256" key="1">
    <source>
        <dbReference type="ARBA" id="ARBA00010574"/>
    </source>
</evidence>
<comment type="similarity">
    <text evidence="1 2">Belongs to the Iojap/RsfS family.</text>
</comment>
<dbReference type="Gene3D" id="3.30.460.10">
    <property type="entry name" value="Beta Polymerase, domain 2"/>
    <property type="match status" value="1"/>
</dbReference>
<dbReference type="AlphaFoldDB" id="A0A2S8FXL4"/>
<name>A0A2S8FXL4_9BACT</name>
<comment type="subcellular location">
    <subcellularLocation>
        <location evidence="2">Cytoplasm</location>
    </subcellularLocation>
</comment>
<comment type="caution">
    <text evidence="3">The sequence shown here is derived from an EMBL/GenBank/DDBJ whole genome shotgun (WGS) entry which is preliminary data.</text>
</comment>